<comment type="caution">
    <text evidence="1">The sequence shown here is derived from an EMBL/GenBank/DDBJ whole genome shotgun (WGS) entry which is preliminary data.</text>
</comment>
<sequence>MPDRDARPISEPRPSVAGSAPIVARRRAAMTVLVDASAPDIAARLGALSVPPHETVRPPEVGLVMVQGRIGGDGAPFNVGEATVTRAAVRLASGEMGVSCVLGRDPEKARLVALCDAMMQADLAPAVEQEVVAPLRANLLEAQMLCESRTAATRVDFFTLVRGED</sequence>
<dbReference type="EMBL" id="NPEX01000030">
    <property type="protein sequence ID" value="RAI44910.1"/>
    <property type="molecule type" value="Genomic_DNA"/>
</dbReference>
<dbReference type="InterPro" id="IPR009609">
    <property type="entry name" value="Phosphonate_metab_PhnG"/>
</dbReference>
<dbReference type="RefSeq" id="WP_111418278.1">
    <property type="nucleotide sequence ID" value="NZ_NPEX01000030.1"/>
</dbReference>
<dbReference type="NCBIfam" id="TIGR03293">
    <property type="entry name" value="PhnG_redo"/>
    <property type="match status" value="1"/>
</dbReference>
<proteinExistence type="predicted"/>
<accession>A0A327L1E3</accession>
<organism evidence="1 2">
    <name type="scientific">Rhodoplanes roseus</name>
    <dbReference type="NCBI Taxonomy" id="29409"/>
    <lineage>
        <taxon>Bacteria</taxon>
        <taxon>Pseudomonadati</taxon>
        <taxon>Pseudomonadota</taxon>
        <taxon>Alphaproteobacteria</taxon>
        <taxon>Hyphomicrobiales</taxon>
        <taxon>Nitrobacteraceae</taxon>
        <taxon>Rhodoplanes</taxon>
    </lineage>
</organism>
<dbReference type="GO" id="GO:0016829">
    <property type="term" value="F:lyase activity"/>
    <property type="evidence" value="ECO:0007669"/>
    <property type="project" value="UniProtKB-KW"/>
</dbReference>
<dbReference type="OrthoDB" id="530475at2"/>
<dbReference type="GO" id="GO:0019634">
    <property type="term" value="P:organic phosphonate metabolic process"/>
    <property type="evidence" value="ECO:0007669"/>
    <property type="project" value="InterPro"/>
</dbReference>
<evidence type="ECO:0000313" key="2">
    <source>
        <dbReference type="Proteomes" id="UP000249130"/>
    </source>
</evidence>
<protein>
    <submittedName>
        <fullName evidence="1">Phosphonate C-P lyase system protein PhnG</fullName>
    </submittedName>
</protein>
<dbReference type="GO" id="GO:0015716">
    <property type="term" value="P:organic phosphonate transport"/>
    <property type="evidence" value="ECO:0007669"/>
    <property type="project" value="InterPro"/>
</dbReference>
<keyword evidence="2" id="KW-1185">Reference proteome</keyword>
<evidence type="ECO:0000313" key="1">
    <source>
        <dbReference type="EMBL" id="RAI44910.1"/>
    </source>
</evidence>
<dbReference type="AlphaFoldDB" id="A0A327L1E3"/>
<dbReference type="Pfam" id="PF06754">
    <property type="entry name" value="PhnG"/>
    <property type="match status" value="1"/>
</dbReference>
<name>A0A327L1E3_9BRAD</name>
<gene>
    <name evidence="1" type="primary">phnG</name>
    <name evidence="1" type="ORF">CH341_06775</name>
</gene>
<reference evidence="1 2" key="1">
    <citation type="submission" date="2017-07" db="EMBL/GenBank/DDBJ databases">
        <title>Draft Genome Sequences of Select Purple Nonsulfur Bacteria.</title>
        <authorList>
            <person name="Lasarre B."/>
            <person name="Mckinlay J.B."/>
        </authorList>
    </citation>
    <scope>NUCLEOTIDE SEQUENCE [LARGE SCALE GENOMIC DNA]</scope>
    <source>
        <strain evidence="1 2">DSM 5909</strain>
    </source>
</reference>
<dbReference type="Proteomes" id="UP000249130">
    <property type="component" value="Unassembled WGS sequence"/>
</dbReference>
<keyword evidence="1" id="KW-0456">Lyase</keyword>